<evidence type="ECO:0000313" key="5">
    <source>
        <dbReference type="Proteomes" id="UP000600547"/>
    </source>
</evidence>
<feature type="transmembrane region" description="Helical" evidence="1">
    <location>
        <begin position="167"/>
        <end position="190"/>
    </location>
</feature>
<dbReference type="RefSeq" id="WP_162621527.1">
    <property type="nucleotide sequence ID" value="NZ_BMQG01000003.1"/>
</dbReference>
<dbReference type="CDD" id="cd01949">
    <property type="entry name" value="GGDEF"/>
    <property type="match status" value="1"/>
</dbReference>
<dbReference type="NCBIfam" id="TIGR00254">
    <property type="entry name" value="GGDEF"/>
    <property type="match status" value="1"/>
</dbReference>
<dbReference type="InterPro" id="IPR052155">
    <property type="entry name" value="Biofilm_reg_signaling"/>
</dbReference>
<dbReference type="AlphaFoldDB" id="A0A8H9GPN6"/>
<dbReference type="Pfam" id="PF00563">
    <property type="entry name" value="EAL"/>
    <property type="match status" value="1"/>
</dbReference>
<dbReference type="EMBL" id="BMQG01000003">
    <property type="protein sequence ID" value="GGM38636.1"/>
    <property type="molecule type" value="Genomic_DNA"/>
</dbReference>
<dbReference type="PROSITE" id="PS50883">
    <property type="entry name" value="EAL"/>
    <property type="match status" value="1"/>
</dbReference>
<feature type="transmembrane region" description="Helical" evidence="1">
    <location>
        <begin position="271"/>
        <end position="291"/>
    </location>
</feature>
<evidence type="ECO:0008006" key="6">
    <source>
        <dbReference type="Google" id="ProtNLM"/>
    </source>
</evidence>
<dbReference type="InterPro" id="IPR035919">
    <property type="entry name" value="EAL_sf"/>
</dbReference>
<dbReference type="CDD" id="cd01948">
    <property type="entry name" value="EAL"/>
    <property type="match status" value="1"/>
</dbReference>
<dbReference type="Gene3D" id="3.20.20.450">
    <property type="entry name" value="EAL domain"/>
    <property type="match status" value="1"/>
</dbReference>
<dbReference type="Gene3D" id="3.30.70.270">
    <property type="match status" value="1"/>
</dbReference>
<name>A0A8H9GPN6_9DEIO</name>
<dbReference type="SUPFAM" id="SSF141868">
    <property type="entry name" value="EAL domain-like"/>
    <property type="match status" value="1"/>
</dbReference>
<dbReference type="SUPFAM" id="SSF55073">
    <property type="entry name" value="Nucleotide cyclase"/>
    <property type="match status" value="1"/>
</dbReference>
<keyword evidence="1" id="KW-1133">Transmembrane helix</keyword>
<accession>A0A8H9GPN6</accession>
<evidence type="ECO:0000313" key="4">
    <source>
        <dbReference type="EMBL" id="GGM38636.1"/>
    </source>
</evidence>
<dbReference type="InterPro" id="IPR043128">
    <property type="entry name" value="Rev_trsase/Diguanyl_cyclase"/>
</dbReference>
<feature type="transmembrane region" description="Helical" evidence="1">
    <location>
        <begin position="43"/>
        <end position="61"/>
    </location>
</feature>
<gene>
    <name evidence="4" type="ORF">GCM10008956_13900</name>
</gene>
<keyword evidence="1" id="KW-0472">Membrane</keyword>
<dbReference type="InterPro" id="IPR029787">
    <property type="entry name" value="Nucleotide_cyclase"/>
</dbReference>
<protein>
    <recommendedName>
        <fullName evidence="6">Diguanylate cyclase/phosphodiesterase</fullName>
    </recommendedName>
</protein>
<dbReference type="PANTHER" id="PTHR44757">
    <property type="entry name" value="DIGUANYLATE CYCLASE DGCP"/>
    <property type="match status" value="1"/>
</dbReference>
<proteinExistence type="predicted"/>
<feature type="domain" description="GGDEF" evidence="3">
    <location>
        <begin position="411"/>
        <end position="543"/>
    </location>
</feature>
<feature type="transmembrane region" description="Helical" evidence="1">
    <location>
        <begin position="202"/>
        <end position="219"/>
    </location>
</feature>
<feature type="transmembrane region" description="Helical" evidence="1">
    <location>
        <begin position="135"/>
        <end position="155"/>
    </location>
</feature>
<feature type="transmembrane region" description="Helical" evidence="1">
    <location>
        <begin position="106"/>
        <end position="123"/>
    </location>
</feature>
<dbReference type="InterPro" id="IPR000160">
    <property type="entry name" value="GGDEF_dom"/>
</dbReference>
<dbReference type="SMART" id="SM00052">
    <property type="entry name" value="EAL"/>
    <property type="match status" value="1"/>
</dbReference>
<comment type="caution">
    <text evidence="4">The sequence shown here is derived from an EMBL/GenBank/DDBJ whole genome shotgun (WGS) entry which is preliminary data.</text>
</comment>
<keyword evidence="1" id="KW-0812">Transmembrane</keyword>
<dbReference type="PROSITE" id="PS50887">
    <property type="entry name" value="GGDEF"/>
    <property type="match status" value="1"/>
</dbReference>
<dbReference type="Proteomes" id="UP000600547">
    <property type="component" value="Unassembled WGS sequence"/>
</dbReference>
<evidence type="ECO:0000259" key="2">
    <source>
        <dbReference type="PROSITE" id="PS50883"/>
    </source>
</evidence>
<feature type="domain" description="EAL" evidence="2">
    <location>
        <begin position="552"/>
        <end position="804"/>
    </location>
</feature>
<dbReference type="FunFam" id="3.30.70.270:FF:000001">
    <property type="entry name" value="Diguanylate cyclase domain protein"/>
    <property type="match status" value="1"/>
</dbReference>
<evidence type="ECO:0000259" key="3">
    <source>
        <dbReference type="PROSITE" id="PS50887"/>
    </source>
</evidence>
<sequence length="813" mass="87686">MRRSTHAGWPSWALIGALVTLFVHLQVVLYPPVDAAAQQWTASLIYVLTFLLAGLACLRNAPRHGQDAPAWRTLAWGLLAFALGQVIYTHLLLVRHLTPFPSLADAPFLTALALYAASISRFRSPPMSPLERARIGIDVGLIVTATCVALAPRVLPDVLSAYAGQPAALLIGLAYPLGDLVVLSAFLLSTVRRGVPFSARELLLAGGFLCLIVADQAFLNLSAAGRYAPGVWADLFWSLGAALLAGASALRPDLPVWRVRSRLNLPLLPTFLPYLALLVPFTPLLGAVRLGRAPDPLHVWGATLMTALVVGRQVVAFQVIAALGAQLRGLSAQLEARVQERTTQLTAANRALADLADQLDVKVQERTAELESSRAQLLHQAQHDALTGLPNRALFLNHLQRAVALAARDGRSLGVLFADLDGFKAVNDTFGHATGDEVLRQVAVRLEACVESGDLVARLSGDEFTVILPGMTAAELDRVGRRLVRALERPFLVDGQRLSVSGSVGAVLYPQDGADADTLIRHADAAMYRAKADGRNCLRFYDPVMERELHGRQALLQALKQAVHDEQFTLVYQPQVNVQTGALEGAEALLRWTRTDGQVIAPATFITLAEQSGVMVPLGRWVLRDACEQAARWHRAGRGLRVAVNVSAVQFQDAGFVQSVRATLCETGLPAALLELEVTESLLMQDVPRVQAVLRELKALGVRLAIDDFGTGYSSLSYLQVLPIDTLKIDRSFLPRPGEEASQAVLRAVVGLGQALHMQLVAEGVETGEQRRAVQALGCVVMQGFHFARPMPVTALEAWRDAWAGEQPGGPGA</sequence>
<evidence type="ECO:0000256" key="1">
    <source>
        <dbReference type="SAM" id="Phobius"/>
    </source>
</evidence>
<reference evidence="5" key="1">
    <citation type="journal article" date="2019" name="Int. J. Syst. Evol. Microbiol.">
        <title>The Global Catalogue of Microorganisms (GCM) 10K type strain sequencing project: providing services to taxonomists for standard genome sequencing and annotation.</title>
        <authorList>
            <consortium name="The Broad Institute Genomics Platform"/>
            <consortium name="The Broad Institute Genome Sequencing Center for Infectious Disease"/>
            <person name="Wu L."/>
            <person name="Ma J."/>
        </authorList>
    </citation>
    <scope>NUCLEOTIDE SEQUENCE [LARGE SCALE GENOMIC DNA]</scope>
    <source>
        <strain evidence="5">JCM 31047</strain>
    </source>
</reference>
<dbReference type="InterPro" id="IPR001633">
    <property type="entry name" value="EAL_dom"/>
</dbReference>
<dbReference type="Pfam" id="PF00990">
    <property type="entry name" value="GGDEF"/>
    <property type="match status" value="1"/>
</dbReference>
<dbReference type="SMART" id="SM00267">
    <property type="entry name" value="GGDEF"/>
    <property type="match status" value="1"/>
</dbReference>
<organism evidence="4 5">
    <name type="scientific">Deinococcus arenae</name>
    <dbReference type="NCBI Taxonomy" id="1452751"/>
    <lineage>
        <taxon>Bacteria</taxon>
        <taxon>Thermotogati</taxon>
        <taxon>Deinococcota</taxon>
        <taxon>Deinococci</taxon>
        <taxon>Deinococcales</taxon>
        <taxon>Deinococcaceae</taxon>
        <taxon>Deinococcus</taxon>
    </lineage>
</organism>
<keyword evidence="5" id="KW-1185">Reference proteome</keyword>
<dbReference type="PANTHER" id="PTHR44757:SF2">
    <property type="entry name" value="BIOFILM ARCHITECTURE MAINTENANCE PROTEIN MBAA"/>
    <property type="match status" value="1"/>
</dbReference>
<feature type="transmembrane region" description="Helical" evidence="1">
    <location>
        <begin position="231"/>
        <end position="250"/>
    </location>
</feature>
<feature type="transmembrane region" description="Helical" evidence="1">
    <location>
        <begin position="12"/>
        <end position="31"/>
    </location>
</feature>
<feature type="transmembrane region" description="Helical" evidence="1">
    <location>
        <begin position="73"/>
        <end position="94"/>
    </location>
</feature>